<reference evidence="2 3" key="1">
    <citation type="submission" date="2015-10" db="EMBL/GenBank/DDBJ databases">
        <title>The world's first case of liver abscess caused by Pannonibacter phragmitetus.</title>
        <authorList>
            <person name="Ming D."/>
            <person name="Wang M."/>
            <person name="Zhou Y."/>
            <person name="Jiang T."/>
            <person name="Hu S."/>
        </authorList>
    </citation>
    <scope>NUCLEOTIDE SEQUENCE [LARGE SCALE GENOMIC DNA]</scope>
    <source>
        <strain evidence="2 3">31801</strain>
    </source>
</reference>
<feature type="compositionally biased region" description="Basic residues" evidence="1">
    <location>
        <begin position="268"/>
        <end position="277"/>
    </location>
</feature>
<keyword evidence="3" id="KW-1185">Reference proteome</keyword>
<feature type="region of interest" description="Disordered" evidence="1">
    <location>
        <begin position="236"/>
        <end position="283"/>
    </location>
</feature>
<dbReference type="EMBL" id="CP013068">
    <property type="protein sequence ID" value="ALV29345.1"/>
    <property type="molecule type" value="Genomic_DNA"/>
</dbReference>
<dbReference type="RefSeq" id="WP_058900191.1">
    <property type="nucleotide sequence ID" value="NZ_CP013068.1"/>
</dbReference>
<evidence type="ECO:0008006" key="4">
    <source>
        <dbReference type="Google" id="ProtNLM"/>
    </source>
</evidence>
<dbReference type="eggNOG" id="COG3378">
    <property type="taxonomic scope" value="Bacteria"/>
</dbReference>
<evidence type="ECO:0000313" key="3">
    <source>
        <dbReference type="Proteomes" id="UP000064921"/>
    </source>
</evidence>
<dbReference type="Gene3D" id="3.40.1360.10">
    <property type="match status" value="1"/>
</dbReference>
<evidence type="ECO:0000313" key="2">
    <source>
        <dbReference type="EMBL" id="ALV29345.1"/>
    </source>
</evidence>
<name>A0A0U3ECV0_9HYPH</name>
<gene>
    <name evidence="2" type="ORF">APZ00_21780</name>
</gene>
<dbReference type="Proteomes" id="UP000064921">
    <property type="component" value="Chromosome"/>
</dbReference>
<dbReference type="STRING" id="121719.APZ00_21780"/>
<proteinExistence type="predicted"/>
<organism evidence="2 3">
    <name type="scientific">Pannonibacter phragmitetus</name>
    <dbReference type="NCBI Taxonomy" id="121719"/>
    <lineage>
        <taxon>Bacteria</taxon>
        <taxon>Pseudomonadati</taxon>
        <taxon>Pseudomonadota</taxon>
        <taxon>Alphaproteobacteria</taxon>
        <taxon>Hyphomicrobiales</taxon>
        <taxon>Stappiaceae</taxon>
        <taxon>Pannonibacter</taxon>
    </lineage>
</organism>
<sequence>MTIDPFAPISGSASPAPAPAAPAAVPAWLPVLPVPPSAPKPPKEHPTKGKPSAVWTYRDAAGAVLALVARFEKADGGKDVMPLTWCRNTAGREGWRWAAIPANRPLYGLDRLAQRPDAPVIVTEGEKAADAAAALCPDHVATTSSGGGKAAAKSDWSPLAGRAVVIWPDADAPGQAYADEVARLALAAGAISVRMIVPPQGVTKGWDAADAKEEGLNPAKVLDLIRAAKEVAPAPSGNDFAPVDAAMRPAPETAPETAPDNLADTGKRGGRGKRRERKNPPKRDAFLASLDAAELWHSPEKVGFATVPVNGHLEHWRLDSSAFARWAAGQFYRATGNAPAGQMLADALRVLQVRAIEEGPCHRTFLRTAWDGEACWLDLCDNAWRAVRITGNGWEVVARPSVKFLRGETMHALPEPEAGHLIEELRGFINADDGDFRLIVAWLVAALWGRGSAFPVLALGGEQGSGKSTMARLLRGLVDPSAVSGLAQPKDERDLFTMAISSHVLSFDNLSKVENWFSDSVCRLSTGSGFLTRKLHSDAEPFWFAGSRPVLVNGIPSLTGRADMADRSLTVRLLRIDETARQSEDDFWAAWEAVRPGIIGALLDAVAAAVRRYDATKLERAPRMADFARLMAAAEPGLGWMAGEFMAAYEANRRETAEAVFEGDPVAVAIERLMREEHPTGRWEGTATALLAALTRLGAEDATGGKFLPLKPNTLGDAVARAAPLLRAKGIAVEKRRAAGSRTIGIWWL</sequence>
<dbReference type="AlphaFoldDB" id="A0A0U3ECV0"/>
<feature type="compositionally biased region" description="Low complexity" evidence="1">
    <location>
        <begin position="249"/>
        <end position="259"/>
    </location>
</feature>
<feature type="region of interest" description="Disordered" evidence="1">
    <location>
        <begin position="1"/>
        <end position="21"/>
    </location>
</feature>
<accession>A0A0U3ECV0</accession>
<dbReference type="KEGG" id="pphr:APZ00_21780"/>
<protein>
    <recommendedName>
        <fullName evidence="4">Superfamily II helicase and inactivated derivatives</fullName>
    </recommendedName>
</protein>
<evidence type="ECO:0000256" key="1">
    <source>
        <dbReference type="SAM" id="MobiDB-lite"/>
    </source>
</evidence>